<evidence type="ECO:0000313" key="2">
    <source>
        <dbReference type="EMBL" id="KKN30296.1"/>
    </source>
</evidence>
<dbReference type="EMBL" id="LAZR01002418">
    <property type="protein sequence ID" value="KKN30296.1"/>
    <property type="molecule type" value="Genomic_DNA"/>
</dbReference>
<comment type="caution">
    <text evidence="2">The sequence shown here is derived from an EMBL/GenBank/DDBJ whole genome shotgun (WGS) entry which is preliminary data.</text>
</comment>
<name>A0A0F9RZG5_9ZZZZ</name>
<dbReference type="InterPro" id="IPR044020">
    <property type="entry name" value="DUF5676"/>
</dbReference>
<feature type="transmembrane region" description="Helical" evidence="1">
    <location>
        <begin position="62"/>
        <end position="80"/>
    </location>
</feature>
<organism evidence="2">
    <name type="scientific">marine sediment metagenome</name>
    <dbReference type="NCBI Taxonomy" id="412755"/>
    <lineage>
        <taxon>unclassified sequences</taxon>
        <taxon>metagenomes</taxon>
        <taxon>ecological metagenomes</taxon>
    </lineage>
</organism>
<proteinExistence type="predicted"/>
<dbReference type="AlphaFoldDB" id="A0A0F9RZG5"/>
<keyword evidence="1" id="KW-0812">Transmembrane</keyword>
<dbReference type="PROSITE" id="PS51257">
    <property type="entry name" value="PROKAR_LIPOPROTEIN"/>
    <property type="match status" value="1"/>
</dbReference>
<keyword evidence="1" id="KW-0472">Membrane</keyword>
<sequence length="85" mass="9360">MKLNSANFALAASLTTAIVWVACSFLVVMLPQATMIASGDMIHMDIQNMMWSLTLSGFIKGLILWSLSVGLSAWIFAVIYNRFQS</sequence>
<gene>
    <name evidence="2" type="ORF">LCGC14_0835490</name>
</gene>
<protein>
    <submittedName>
        <fullName evidence="2">Uncharacterized protein</fullName>
    </submittedName>
</protein>
<keyword evidence="1" id="KW-1133">Transmembrane helix</keyword>
<reference evidence="2" key="1">
    <citation type="journal article" date="2015" name="Nature">
        <title>Complex archaea that bridge the gap between prokaryotes and eukaryotes.</title>
        <authorList>
            <person name="Spang A."/>
            <person name="Saw J.H."/>
            <person name="Jorgensen S.L."/>
            <person name="Zaremba-Niedzwiedzka K."/>
            <person name="Martijn J."/>
            <person name="Lind A.E."/>
            <person name="van Eijk R."/>
            <person name="Schleper C."/>
            <person name="Guy L."/>
            <person name="Ettema T.J."/>
        </authorList>
    </citation>
    <scope>NUCLEOTIDE SEQUENCE</scope>
</reference>
<accession>A0A0F9RZG5</accession>
<evidence type="ECO:0000256" key="1">
    <source>
        <dbReference type="SAM" id="Phobius"/>
    </source>
</evidence>
<dbReference type="Pfam" id="PF18926">
    <property type="entry name" value="DUF5676"/>
    <property type="match status" value="1"/>
</dbReference>